<keyword evidence="5" id="KW-1185">Reference proteome</keyword>
<dbReference type="EMBL" id="JAKEKT020000041">
    <property type="protein sequence ID" value="KAL1641249.1"/>
    <property type="molecule type" value="Genomic_DNA"/>
</dbReference>
<feature type="compositionally biased region" description="Low complexity" evidence="1">
    <location>
        <begin position="428"/>
        <end position="446"/>
    </location>
</feature>
<feature type="compositionally biased region" description="Polar residues" evidence="1">
    <location>
        <begin position="228"/>
        <end position="242"/>
    </location>
</feature>
<evidence type="ECO:0000259" key="3">
    <source>
        <dbReference type="PROSITE" id="PS51035"/>
    </source>
</evidence>
<proteinExistence type="predicted"/>
<gene>
    <name evidence="4" type="ORF">SLS58_006151</name>
</gene>
<feature type="domain" description="BAG" evidence="3">
    <location>
        <begin position="483"/>
        <end position="542"/>
    </location>
</feature>
<evidence type="ECO:0000313" key="4">
    <source>
        <dbReference type="EMBL" id="KAL1641249.1"/>
    </source>
</evidence>
<evidence type="ECO:0000256" key="1">
    <source>
        <dbReference type="SAM" id="MobiDB-lite"/>
    </source>
</evidence>
<keyword evidence="2" id="KW-0812">Transmembrane</keyword>
<dbReference type="InterPro" id="IPR003103">
    <property type="entry name" value="BAG_domain"/>
</dbReference>
<dbReference type="Pfam" id="PF02179">
    <property type="entry name" value="BAG"/>
    <property type="match status" value="1"/>
</dbReference>
<evidence type="ECO:0000313" key="5">
    <source>
        <dbReference type="Proteomes" id="UP001521184"/>
    </source>
</evidence>
<feature type="compositionally biased region" description="Low complexity" evidence="1">
    <location>
        <begin position="365"/>
        <end position="374"/>
    </location>
</feature>
<comment type="caution">
    <text evidence="4">The sequence shown here is derived from an EMBL/GenBank/DDBJ whole genome shotgun (WGS) entry which is preliminary data.</text>
</comment>
<reference evidence="4 5" key="1">
    <citation type="journal article" date="2023" name="Plant Dis.">
        <title>First Report of Diplodia intermedia Causing Canker and Dieback Diseases on Apple Trees in Canada.</title>
        <authorList>
            <person name="Ellouze W."/>
            <person name="Ilyukhin E."/>
            <person name="Sulman M."/>
            <person name="Ali S."/>
        </authorList>
    </citation>
    <scope>NUCLEOTIDE SEQUENCE [LARGE SCALE GENOMIC DNA]</scope>
    <source>
        <strain evidence="4 5">M45-28</strain>
    </source>
</reference>
<name>A0ABR3TNS3_9PEZI</name>
<organism evidence="4 5">
    <name type="scientific">Diplodia intermedia</name>
    <dbReference type="NCBI Taxonomy" id="856260"/>
    <lineage>
        <taxon>Eukaryota</taxon>
        <taxon>Fungi</taxon>
        <taxon>Dikarya</taxon>
        <taxon>Ascomycota</taxon>
        <taxon>Pezizomycotina</taxon>
        <taxon>Dothideomycetes</taxon>
        <taxon>Dothideomycetes incertae sedis</taxon>
        <taxon>Botryosphaeriales</taxon>
        <taxon>Botryosphaeriaceae</taxon>
        <taxon>Diplodia</taxon>
    </lineage>
</organism>
<keyword evidence="2" id="KW-0472">Membrane</keyword>
<keyword evidence="2" id="KW-1133">Transmembrane helix</keyword>
<feature type="region of interest" description="Disordered" evidence="1">
    <location>
        <begin position="228"/>
        <end position="253"/>
    </location>
</feature>
<accession>A0ABR3TNS3</accession>
<feature type="compositionally biased region" description="Basic residues" evidence="1">
    <location>
        <begin position="382"/>
        <end position="402"/>
    </location>
</feature>
<dbReference type="Gene3D" id="1.20.58.120">
    <property type="entry name" value="BAG domain"/>
    <property type="match status" value="1"/>
</dbReference>
<dbReference type="SUPFAM" id="SSF63491">
    <property type="entry name" value="BAG domain"/>
    <property type="match status" value="1"/>
</dbReference>
<dbReference type="InterPro" id="IPR036533">
    <property type="entry name" value="BAG_dom_sf"/>
</dbReference>
<evidence type="ECO:0000256" key="2">
    <source>
        <dbReference type="SAM" id="Phobius"/>
    </source>
</evidence>
<protein>
    <recommendedName>
        <fullName evidence="3">BAG domain-containing protein</fullName>
    </recommendedName>
</protein>
<dbReference type="Proteomes" id="UP001521184">
    <property type="component" value="Unassembled WGS sequence"/>
</dbReference>
<feature type="transmembrane region" description="Helical" evidence="2">
    <location>
        <begin position="157"/>
        <end position="175"/>
    </location>
</feature>
<sequence>MGGRTSLNLLGSLVGLSRAEQGLFGKASIPKNRHPNSGRHSSAIVVSESRCCRLSPTSPTPFPPAVLETVATVASQLLSRVTQAIQQRDPAAPKPRVLDNAHQSIANLQRAFHDFVRTYNLPLSKLLPDDPVPSPPVSPLDYLAAVARRYTDDPTSLAVLLATLLAGILIGLFGLKKMSWSSRFGSWGGRFSPFGRGDTASTTVSDADFSYITSEDLAASQKNLGVAHSSSTADGASNNHTASAHAPSGRSNANGETDILVLKHKRVSYPVHFARGAIDAGELSVRSIRDAAARKMDVDDARRIKLFFKGRQLKDDQQARAVGLRSDYESEIMCVVGEGVPSGSSSRNEGAYAQRGDDMNGGESGSESSDNGGSSTPGGGSRSKKGKNKRRRGGKKHSSKKGGRSESATPEPGIAYVGGASKPEFLGVPTTSAVPPRPSSSSSNNRPAPPQKLPQTPMDKLQELSSKFHTTLVPMCVQFMTNPPQETAKLEFEHKRLTETVLAQVLLKLDAIETGGDESIRSKRKELVKECNNMLTRLDEALKR</sequence>
<dbReference type="SMART" id="SM00264">
    <property type="entry name" value="BAG"/>
    <property type="match status" value="1"/>
</dbReference>
<dbReference type="PROSITE" id="PS51035">
    <property type="entry name" value="BAG"/>
    <property type="match status" value="1"/>
</dbReference>
<feature type="region of interest" description="Disordered" evidence="1">
    <location>
        <begin position="338"/>
        <end position="457"/>
    </location>
</feature>